<accession>A0A3N4PPD7</accession>
<sequence length="572" mass="62675">MTANRIIHHIFNQPDLRQVDQASLEQLVEKYPYFAAARMFLARKEFTDKQDLTAPALKKAQLYSGTPHQVHQFVTASLLSGSLENNVVAIPVETPVEPAEQTQTPVEAAVPEAVNGIEAVIPPIETAPEPAAEAPSAAVHADITADEPVLSAEDAAILEELAAEDARNAAVAAKVEAVAPAAPTLDEEDIAIAAKYDEFLYEEKPAAKEPEPAIAAKPEAPAAEAPDEIVAIDYEAEKAAAEFEAARTLSEPDEIVAIDYEAEKAAAEFEAARTLSEPDEIVAIDYEAEKAAAEFEAARTLSEPDEIVAIDYEAEKAAAEFEAARTLSEPDEIVAIDYEAEKELVEFEAARTQSAPDDIIAVDYSEIREAEQAAQYEAEPEDEDIVVEAAAQEGPGITLPAAVNGTAHETAAPEEGPIKIHPMDTPEEETTLTFQPLYTEDYFAYKKLKDPNSAEMMNDKAAAEMRSFTDWLRELKDSFAGKATKDWYHQQLNKLYEDDEPEVSERVEKMAIESITLNDDIVSETLAEIWVRQHQHGKAIAVYQKLSLLNPDKNAYFAQKIKDLQLLTDNNK</sequence>
<protein>
    <recommendedName>
        <fullName evidence="3">Tetratricopeptide repeat protein</fullName>
    </recommendedName>
</protein>
<comment type="caution">
    <text evidence="1">The sequence shown here is derived from an EMBL/GenBank/DDBJ whole genome shotgun (WGS) entry which is preliminary data.</text>
</comment>
<keyword evidence="2" id="KW-1185">Reference proteome</keyword>
<reference evidence="1 2" key="1">
    <citation type="submission" date="2018-11" db="EMBL/GenBank/DDBJ databases">
        <title>Chitinophaga lutea sp.nov., isolate from arsenic contaminated soil.</title>
        <authorList>
            <person name="Zong Y."/>
        </authorList>
    </citation>
    <scope>NUCLEOTIDE SEQUENCE [LARGE SCALE GENOMIC DNA]</scope>
    <source>
        <strain evidence="1 2">ZY74</strain>
    </source>
</reference>
<dbReference type="Proteomes" id="UP000278351">
    <property type="component" value="Unassembled WGS sequence"/>
</dbReference>
<dbReference type="EMBL" id="RPDH01000003">
    <property type="protein sequence ID" value="RPE05630.1"/>
    <property type="molecule type" value="Genomic_DNA"/>
</dbReference>
<proteinExistence type="predicted"/>
<gene>
    <name evidence="1" type="ORF">EGT74_24965</name>
</gene>
<dbReference type="AlphaFoldDB" id="A0A3N4PPD7"/>
<evidence type="ECO:0000313" key="2">
    <source>
        <dbReference type="Proteomes" id="UP000278351"/>
    </source>
</evidence>
<name>A0A3N4PPD7_9BACT</name>
<organism evidence="1 2">
    <name type="scientific">Chitinophaga lutea</name>
    <dbReference type="NCBI Taxonomy" id="2488634"/>
    <lineage>
        <taxon>Bacteria</taxon>
        <taxon>Pseudomonadati</taxon>
        <taxon>Bacteroidota</taxon>
        <taxon>Chitinophagia</taxon>
        <taxon>Chitinophagales</taxon>
        <taxon>Chitinophagaceae</taxon>
        <taxon>Chitinophaga</taxon>
    </lineage>
</organism>
<dbReference type="RefSeq" id="WP_123849277.1">
    <property type="nucleotide sequence ID" value="NZ_RPDH01000003.1"/>
</dbReference>
<evidence type="ECO:0008006" key="3">
    <source>
        <dbReference type="Google" id="ProtNLM"/>
    </source>
</evidence>
<dbReference type="OrthoDB" id="594666at2"/>
<evidence type="ECO:0000313" key="1">
    <source>
        <dbReference type="EMBL" id="RPE05630.1"/>
    </source>
</evidence>